<sequence length="590" mass="66113">MDDNATNPTPSDGFEEINWAEVAKAAKDCLSQPDAIHQPNIADTTQVFIDSGGTLEEAVQLLSSNFRATSQLCNTMAAWLSDLEPIDPTTSKSKKKKKKDVSASKVIAPTITAAIEESIRNFTIKTYVPETCDDLLKFMEEDENASAMIRGFASTPEWRPIIYKLLQTNPNSNLLTLCLQLIAVDDVTEISSVPSARNHLDIFVKILSSSINKLLESHKNGTTSSAYLAAFNEFIEIATFGEHTFALTQNLLIKLIKNNVGSVKASFLQIKEELRNYCYIKEFDFADISLPYYTKETSSVSKDIIQAFTNMIKKREIIPGDITTIYAAYNGASPPPLALCQDSIFVNMLIDHLFSKKNIINNEKSRDKFIYLLAYAGSVSETINKKGLITHTKKNLPAGCAKIKAIFKYLTSTEEFTQSVEQLLIEIRSPIVAAALLQFIKSYIVDLSYAMDSTPIHYVLIDEIATLHISLRERVFKALNDIFAHVSSMAENSEVIIVKQREIIERYIHLLATGYCLPVLREIDNLYKNTHIDASLIRHFASEVVDLIEPPYEKEFAQMLLPILTNSEIFTDDQNAQIQKCIKDLKSASK</sequence>
<reference evidence="2" key="1">
    <citation type="submission" date="2016-11" db="UniProtKB">
        <authorList>
            <consortium name="WormBaseParasite"/>
        </authorList>
    </citation>
    <scope>IDENTIFICATION</scope>
    <source>
        <strain evidence="2">KR3021</strain>
    </source>
</reference>
<evidence type="ECO:0000313" key="2">
    <source>
        <dbReference type="WBParaSite" id="RSKR_0000041400.1"/>
    </source>
</evidence>
<evidence type="ECO:0000313" key="1">
    <source>
        <dbReference type="Proteomes" id="UP000095286"/>
    </source>
</evidence>
<protein>
    <submittedName>
        <fullName evidence="2">Mediator of RNA polymerase II transcription subunit 5</fullName>
    </submittedName>
</protein>
<proteinExistence type="predicted"/>
<dbReference type="Proteomes" id="UP000095286">
    <property type="component" value="Unplaced"/>
</dbReference>
<name>A0AC35TGW0_9BILA</name>
<organism evidence="1 2">
    <name type="scientific">Rhabditophanes sp. KR3021</name>
    <dbReference type="NCBI Taxonomy" id="114890"/>
    <lineage>
        <taxon>Eukaryota</taxon>
        <taxon>Metazoa</taxon>
        <taxon>Ecdysozoa</taxon>
        <taxon>Nematoda</taxon>
        <taxon>Chromadorea</taxon>
        <taxon>Rhabditida</taxon>
        <taxon>Tylenchina</taxon>
        <taxon>Panagrolaimomorpha</taxon>
        <taxon>Strongyloidoidea</taxon>
        <taxon>Alloionematidae</taxon>
        <taxon>Rhabditophanes</taxon>
    </lineage>
</organism>
<dbReference type="WBParaSite" id="RSKR_0000041400.1">
    <property type="protein sequence ID" value="RSKR_0000041400.1"/>
    <property type="gene ID" value="RSKR_0000041400"/>
</dbReference>
<accession>A0AC35TGW0</accession>